<evidence type="ECO:0000256" key="5">
    <source>
        <dbReference type="ARBA" id="ARBA00022833"/>
    </source>
</evidence>
<gene>
    <name evidence="9" type="ORF">BJ085DRAFT_8878</name>
</gene>
<feature type="non-terminal residue" evidence="9">
    <location>
        <position position="1"/>
    </location>
</feature>
<evidence type="ECO:0000256" key="7">
    <source>
        <dbReference type="PROSITE-ProRule" id="PRU00042"/>
    </source>
</evidence>
<dbReference type="GO" id="GO:0000978">
    <property type="term" value="F:RNA polymerase II cis-regulatory region sequence-specific DNA binding"/>
    <property type="evidence" value="ECO:0007669"/>
    <property type="project" value="TreeGrafter"/>
</dbReference>
<keyword evidence="2" id="KW-0479">Metal-binding</keyword>
<feature type="non-terminal residue" evidence="9">
    <location>
        <position position="60"/>
    </location>
</feature>
<organism evidence="9 10">
    <name type="scientific">Dimargaris cristalligena</name>
    <dbReference type="NCBI Taxonomy" id="215637"/>
    <lineage>
        <taxon>Eukaryota</taxon>
        <taxon>Fungi</taxon>
        <taxon>Fungi incertae sedis</taxon>
        <taxon>Zoopagomycota</taxon>
        <taxon>Kickxellomycotina</taxon>
        <taxon>Dimargaritomycetes</taxon>
        <taxon>Dimargaritales</taxon>
        <taxon>Dimargaritaceae</taxon>
        <taxon>Dimargaris</taxon>
    </lineage>
</organism>
<sequence length="60" mass="7242">YRDTQCKEKPFGCLECHGEFARWDNFLRHIRDHMVEKPFVCEGCGKKFNRSDNLKRHQSI</sequence>
<dbReference type="InterPro" id="IPR013087">
    <property type="entry name" value="Znf_C2H2_type"/>
</dbReference>
<protein>
    <recommendedName>
        <fullName evidence="8">C2H2-type domain-containing protein</fullName>
    </recommendedName>
</protein>
<keyword evidence="3" id="KW-0677">Repeat</keyword>
<reference evidence="10" key="1">
    <citation type="journal article" date="2018" name="Nat. Microbiol.">
        <title>Leveraging single-cell genomics to expand the fungal tree of life.</title>
        <authorList>
            <person name="Ahrendt S.R."/>
            <person name="Quandt C.A."/>
            <person name="Ciobanu D."/>
            <person name="Clum A."/>
            <person name="Salamov A."/>
            <person name="Andreopoulos B."/>
            <person name="Cheng J.F."/>
            <person name="Woyke T."/>
            <person name="Pelin A."/>
            <person name="Henrissat B."/>
            <person name="Reynolds N.K."/>
            <person name="Benny G.L."/>
            <person name="Smith M.E."/>
            <person name="James T.Y."/>
            <person name="Grigoriev I.V."/>
        </authorList>
    </citation>
    <scope>NUCLEOTIDE SEQUENCE [LARGE SCALE GENOMIC DNA]</scope>
    <source>
        <strain evidence="10">RSA 468</strain>
    </source>
</reference>
<name>A0A4V1J442_9FUNG</name>
<keyword evidence="6" id="KW-0539">Nucleus</keyword>
<evidence type="ECO:0000259" key="8">
    <source>
        <dbReference type="PROSITE" id="PS50157"/>
    </source>
</evidence>
<evidence type="ECO:0000256" key="2">
    <source>
        <dbReference type="ARBA" id="ARBA00022723"/>
    </source>
</evidence>
<proteinExistence type="predicted"/>
<dbReference type="SMART" id="SM00355">
    <property type="entry name" value="ZnF_C2H2"/>
    <property type="match status" value="2"/>
</dbReference>
<dbReference type="Pfam" id="PF00096">
    <property type="entry name" value="zf-C2H2"/>
    <property type="match status" value="2"/>
</dbReference>
<dbReference type="PROSITE" id="PS50157">
    <property type="entry name" value="ZINC_FINGER_C2H2_2"/>
    <property type="match status" value="2"/>
</dbReference>
<dbReference type="GO" id="GO:0000981">
    <property type="term" value="F:DNA-binding transcription factor activity, RNA polymerase II-specific"/>
    <property type="evidence" value="ECO:0007669"/>
    <property type="project" value="TreeGrafter"/>
</dbReference>
<keyword evidence="5" id="KW-0862">Zinc</keyword>
<dbReference type="FunFam" id="3.30.160.60:FF:001666">
    <property type="entry name" value="MDS1 and EVI1 complex locus"/>
    <property type="match status" value="1"/>
</dbReference>
<dbReference type="Gene3D" id="3.30.160.60">
    <property type="entry name" value="Classic Zinc Finger"/>
    <property type="match status" value="2"/>
</dbReference>
<feature type="domain" description="C2H2-type" evidence="8">
    <location>
        <begin position="11"/>
        <end position="38"/>
    </location>
</feature>
<dbReference type="PROSITE" id="PS00028">
    <property type="entry name" value="ZINC_FINGER_C2H2_1"/>
    <property type="match status" value="1"/>
</dbReference>
<dbReference type="InterPro" id="IPR036236">
    <property type="entry name" value="Znf_C2H2_sf"/>
</dbReference>
<dbReference type="GO" id="GO:0008270">
    <property type="term" value="F:zinc ion binding"/>
    <property type="evidence" value="ECO:0007669"/>
    <property type="project" value="UniProtKB-KW"/>
</dbReference>
<evidence type="ECO:0000256" key="4">
    <source>
        <dbReference type="ARBA" id="ARBA00022771"/>
    </source>
</evidence>
<dbReference type="STRING" id="215637.A0A4V1J442"/>
<keyword evidence="10" id="KW-1185">Reference proteome</keyword>
<dbReference type="PANTHER" id="PTHR23235">
    <property type="entry name" value="KRUEPPEL-LIKE TRANSCRIPTION FACTOR"/>
    <property type="match status" value="1"/>
</dbReference>
<evidence type="ECO:0000256" key="1">
    <source>
        <dbReference type="ARBA" id="ARBA00004123"/>
    </source>
</evidence>
<dbReference type="SUPFAM" id="SSF57667">
    <property type="entry name" value="beta-beta-alpha zinc fingers"/>
    <property type="match status" value="1"/>
</dbReference>
<accession>A0A4V1J442</accession>
<dbReference type="Proteomes" id="UP000268162">
    <property type="component" value="Unassembled WGS sequence"/>
</dbReference>
<dbReference type="AlphaFoldDB" id="A0A4V1J442"/>
<evidence type="ECO:0000313" key="9">
    <source>
        <dbReference type="EMBL" id="RKP34249.1"/>
    </source>
</evidence>
<dbReference type="EMBL" id="ML003286">
    <property type="protein sequence ID" value="RKP34249.1"/>
    <property type="molecule type" value="Genomic_DNA"/>
</dbReference>
<evidence type="ECO:0000313" key="10">
    <source>
        <dbReference type="Proteomes" id="UP000268162"/>
    </source>
</evidence>
<dbReference type="GO" id="GO:0005634">
    <property type="term" value="C:nucleus"/>
    <property type="evidence" value="ECO:0007669"/>
    <property type="project" value="UniProtKB-SubCell"/>
</dbReference>
<keyword evidence="4 7" id="KW-0863">Zinc-finger</keyword>
<comment type="subcellular location">
    <subcellularLocation>
        <location evidence="1">Nucleus</location>
    </subcellularLocation>
</comment>
<evidence type="ECO:0000256" key="6">
    <source>
        <dbReference type="ARBA" id="ARBA00023242"/>
    </source>
</evidence>
<feature type="domain" description="C2H2-type" evidence="8">
    <location>
        <begin position="39"/>
        <end position="60"/>
    </location>
</feature>
<evidence type="ECO:0000256" key="3">
    <source>
        <dbReference type="ARBA" id="ARBA00022737"/>
    </source>
</evidence>
<dbReference type="PANTHER" id="PTHR23235:SF120">
    <property type="entry name" value="KRUPPEL-LIKE FACTOR 15"/>
    <property type="match status" value="1"/>
</dbReference>